<feature type="transmembrane region" description="Helical" evidence="1">
    <location>
        <begin position="59"/>
        <end position="80"/>
    </location>
</feature>
<comment type="caution">
    <text evidence="2">The sequence shown here is derived from an EMBL/GenBank/DDBJ whole genome shotgun (WGS) entry which is preliminary data.</text>
</comment>
<evidence type="ECO:0000313" key="2">
    <source>
        <dbReference type="EMBL" id="MDC8015692.1"/>
    </source>
</evidence>
<keyword evidence="3" id="KW-1185">Reference proteome</keyword>
<dbReference type="AlphaFoldDB" id="A0A9X3YPW4"/>
<evidence type="ECO:0000313" key="3">
    <source>
        <dbReference type="Proteomes" id="UP001139971"/>
    </source>
</evidence>
<keyword evidence="1" id="KW-1133">Transmembrane helix</keyword>
<keyword evidence="1" id="KW-0812">Transmembrane</keyword>
<sequence length="158" mass="16819">MSTQRYQLPDEPRPGALTQAAVDPMWPMFAFILVGAWMGYLWFALNAFALGSPTKQRELGLIGVALAGSALAFFGLAGAYESGWLDPGSLKYALLGVIAIKLACAYGLHVMQSRVFELFTYFGGQAKNGAVVLVLGFVMLKAPVAKMLSGGVLGVLLQ</sequence>
<protein>
    <submittedName>
        <fullName evidence="2">Uncharacterized protein</fullName>
    </submittedName>
</protein>
<proteinExistence type="predicted"/>
<reference evidence="2" key="1">
    <citation type="submission" date="2023-02" db="EMBL/GenBank/DDBJ databases">
        <title>Tahibacter soli sp. nov. isolated from soil.</title>
        <authorList>
            <person name="Baek J.H."/>
            <person name="Lee J.K."/>
            <person name="Choi D.G."/>
            <person name="Jeon C.O."/>
        </authorList>
    </citation>
    <scope>NUCLEOTIDE SEQUENCE</scope>
    <source>
        <strain evidence="2">BL</strain>
    </source>
</reference>
<organism evidence="2 3">
    <name type="scientific">Tahibacter soli</name>
    <dbReference type="NCBI Taxonomy" id="2983605"/>
    <lineage>
        <taxon>Bacteria</taxon>
        <taxon>Pseudomonadati</taxon>
        <taxon>Pseudomonadota</taxon>
        <taxon>Gammaproteobacteria</taxon>
        <taxon>Lysobacterales</taxon>
        <taxon>Rhodanobacteraceae</taxon>
        <taxon>Tahibacter</taxon>
    </lineage>
</organism>
<dbReference type="EMBL" id="JAOVZO020000020">
    <property type="protein sequence ID" value="MDC8015692.1"/>
    <property type="molecule type" value="Genomic_DNA"/>
</dbReference>
<feature type="transmembrane region" description="Helical" evidence="1">
    <location>
        <begin position="92"/>
        <end position="111"/>
    </location>
</feature>
<dbReference type="RefSeq" id="WP_263541243.1">
    <property type="nucleotide sequence ID" value="NZ_JAOVZO020000020.1"/>
</dbReference>
<feature type="transmembrane region" description="Helical" evidence="1">
    <location>
        <begin position="25"/>
        <end position="47"/>
    </location>
</feature>
<dbReference type="Proteomes" id="UP001139971">
    <property type="component" value="Unassembled WGS sequence"/>
</dbReference>
<gene>
    <name evidence="2" type="ORF">OD750_024460</name>
</gene>
<name>A0A9X3YPW4_9GAMM</name>
<keyword evidence="1" id="KW-0472">Membrane</keyword>
<evidence type="ECO:0000256" key="1">
    <source>
        <dbReference type="SAM" id="Phobius"/>
    </source>
</evidence>
<accession>A0A9X3YPW4</accession>